<feature type="disulfide bond" description="Redox-active" evidence="10">
    <location>
        <begin position="58"/>
        <end position="63"/>
    </location>
</feature>
<dbReference type="FunFam" id="3.50.50.60:FF:000235">
    <property type="entry name" value="Glutathione reductase"/>
    <property type="match status" value="1"/>
</dbReference>
<dbReference type="AlphaFoldDB" id="A0A512L8U0"/>
<dbReference type="EMBL" id="BKAD01000020">
    <property type="protein sequence ID" value="GEP30906.1"/>
    <property type="molecule type" value="Genomic_DNA"/>
</dbReference>
<evidence type="ECO:0000256" key="1">
    <source>
        <dbReference type="ARBA" id="ARBA00007532"/>
    </source>
</evidence>
<dbReference type="InterPro" id="IPR004099">
    <property type="entry name" value="Pyr_nucl-diS_OxRdtase_dimer"/>
</dbReference>
<evidence type="ECO:0000256" key="4">
    <source>
        <dbReference type="ARBA" id="ARBA00022827"/>
    </source>
</evidence>
<evidence type="ECO:0000256" key="2">
    <source>
        <dbReference type="ARBA" id="ARBA00011738"/>
    </source>
</evidence>
<evidence type="ECO:0000256" key="8">
    <source>
        <dbReference type="PIRSR" id="PIRSR000350-2"/>
    </source>
</evidence>
<name>A0A512L8U0_9PROT</name>
<evidence type="ECO:0000256" key="11">
    <source>
        <dbReference type="RuleBase" id="RU003691"/>
    </source>
</evidence>
<dbReference type="GO" id="GO:0034599">
    <property type="term" value="P:cellular response to oxidative stress"/>
    <property type="evidence" value="ECO:0007669"/>
    <property type="project" value="TreeGrafter"/>
</dbReference>
<comment type="similarity">
    <text evidence="1 11">Belongs to the class-I pyridine nucleotide-disulfide oxidoreductase family.</text>
</comment>
<evidence type="ECO:0000313" key="15">
    <source>
        <dbReference type="Proteomes" id="UP000321337"/>
    </source>
</evidence>
<keyword evidence="7 11" id="KW-0676">Redox-active center</keyword>
<evidence type="ECO:0000259" key="13">
    <source>
        <dbReference type="Pfam" id="PF07992"/>
    </source>
</evidence>
<feature type="binding site" evidence="9">
    <location>
        <position position="67"/>
    </location>
    <ligand>
        <name>FAD</name>
        <dbReference type="ChEBI" id="CHEBI:57692"/>
    </ligand>
</feature>
<dbReference type="InterPro" id="IPR006322">
    <property type="entry name" value="Glutathione_Rdtase_euk/bac"/>
</dbReference>
<dbReference type="PIRSF" id="PIRSF000350">
    <property type="entry name" value="Mercury_reductase_MerA"/>
    <property type="match status" value="1"/>
</dbReference>
<accession>A0A512L8U0</accession>
<keyword evidence="6" id="KW-1015">Disulfide bond</keyword>
<dbReference type="SUPFAM" id="SSF55424">
    <property type="entry name" value="FAD/NAD-linked reductases, dimerisation (C-terminal) domain"/>
    <property type="match status" value="1"/>
</dbReference>
<evidence type="ECO:0000256" key="6">
    <source>
        <dbReference type="ARBA" id="ARBA00023157"/>
    </source>
</evidence>
<feature type="active site" description="Proton acceptor" evidence="8">
    <location>
        <position position="453"/>
    </location>
</feature>
<dbReference type="InterPro" id="IPR046952">
    <property type="entry name" value="GSHR/TRXR-like"/>
</dbReference>
<dbReference type="GO" id="GO:0050661">
    <property type="term" value="F:NADP binding"/>
    <property type="evidence" value="ECO:0007669"/>
    <property type="project" value="InterPro"/>
</dbReference>
<dbReference type="NCBIfam" id="TIGR01421">
    <property type="entry name" value="gluta_reduc_1"/>
    <property type="match status" value="1"/>
</dbReference>
<comment type="cofactor">
    <cofactor evidence="9">
        <name>FAD</name>
        <dbReference type="ChEBI" id="CHEBI:57692"/>
    </cofactor>
    <text evidence="9">Binds 1 FAD per subunit.</text>
</comment>
<dbReference type="NCBIfam" id="NF004776">
    <property type="entry name" value="PRK06116.1"/>
    <property type="match status" value="1"/>
</dbReference>
<dbReference type="GO" id="GO:0004362">
    <property type="term" value="F:glutathione-disulfide reductase (NADPH) activity"/>
    <property type="evidence" value="ECO:0007669"/>
    <property type="project" value="InterPro"/>
</dbReference>
<dbReference type="PRINTS" id="PR00368">
    <property type="entry name" value="FADPNR"/>
</dbReference>
<feature type="binding site" evidence="9">
    <location>
        <begin position="189"/>
        <end position="196"/>
    </location>
    <ligand>
        <name>NAD(+)</name>
        <dbReference type="ChEBI" id="CHEBI:57540"/>
    </ligand>
</feature>
<dbReference type="InterPro" id="IPR001100">
    <property type="entry name" value="Pyr_nuc-diS_OxRdtase"/>
</dbReference>
<feature type="domain" description="Pyridine nucleotide-disulphide oxidoreductase dimerisation" evidence="12">
    <location>
        <begin position="354"/>
        <end position="463"/>
    </location>
</feature>
<dbReference type="GO" id="GO:0006749">
    <property type="term" value="P:glutathione metabolic process"/>
    <property type="evidence" value="ECO:0007669"/>
    <property type="project" value="InterPro"/>
</dbReference>
<feature type="domain" description="FAD/NAD(P)-binding" evidence="13">
    <location>
        <begin position="21"/>
        <end position="333"/>
    </location>
</feature>
<dbReference type="PANTHER" id="PTHR42737">
    <property type="entry name" value="GLUTATHIONE REDUCTASE"/>
    <property type="match status" value="1"/>
</dbReference>
<evidence type="ECO:0000256" key="7">
    <source>
        <dbReference type="ARBA" id="ARBA00023284"/>
    </source>
</evidence>
<protein>
    <submittedName>
        <fullName evidence="14">Glutathione-disulfide reductase</fullName>
    </submittedName>
</protein>
<dbReference type="PANTHER" id="PTHR42737:SF2">
    <property type="entry name" value="GLUTATHIONE REDUCTASE"/>
    <property type="match status" value="1"/>
</dbReference>
<evidence type="ECO:0000313" key="14">
    <source>
        <dbReference type="EMBL" id="GEP30906.1"/>
    </source>
</evidence>
<comment type="subunit">
    <text evidence="2">Homodimer.</text>
</comment>
<dbReference type="GO" id="GO:0045454">
    <property type="term" value="P:cell redox homeostasis"/>
    <property type="evidence" value="ECO:0007669"/>
    <property type="project" value="InterPro"/>
</dbReference>
<dbReference type="InterPro" id="IPR016156">
    <property type="entry name" value="FAD/NAD-linked_Rdtase_dimer_sf"/>
</dbReference>
<evidence type="ECO:0000256" key="9">
    <source>
        <dbReference type="PIRSR" id="PIRSR000350-3"/>
    </source>
</evidence>
<dbReference type="InterPro" id="IPR036188">
    <property type="entry name" value="FAD/NAD-bd_sf"/>
</dbReference>
<comment type="caution">
    <text evidence="14">The sequence shown here is derived from an EMBL/GenBank/DDBJ whole genome shotgun (WGS) entry which is preliminary data.</text>
</comment>
<dbReference type="Gene3D" id="3.30.390.30">
    <property type="match status" value="1"/>
</dbReference>
<sequence length="464" mass="50206">MPTLSDIRLTFLRENSMTKHYDLLAIGGGSGGIATVNRAARYGAKCAVIEGGRLGGTCVNVGCVPKKIMWNTAAVNHALERAAEYGFSLGKHEFHWPVLKQARDAYIERLNQRYGVGLADNNVELIRGYARFVDAHTVEVNGAQFTADHVVIATGGRPVVPQIPGAEWGITSDGFFELETQPQRVAVVGAGYIAVELAGVLNMLGSEVSLLLRRAHFLDSFDAMLRETLMEDMVEAGVNILTHRSVAEMRREGGALTLIFEHGEQLSGIDSVIWAIGREPNTRALNLGTAGVETDARGYIHTDAFQNTNVANIYAIGDITPRPALTPVAIAAGRRLGDRLFGGISDRHLDYSTIPTVVFSHPPIGTVGLTEAQAREIHGDGVKVYQTRFTPMVHAFSPRPTKTAMKLITVGEHEKIVGLHVIGDGADEMLQGFAVAIKMGATKKDFDDTVAIHPTSAEEFVTMR</sequence>
<dbReference type="PROSITE" id="PS00076">
    <property type="entry name" value="PYRIDINE_REDOX_1"/>
    <property type="match status" value="1"/>
</dbReference>
<dbReference type="GO" id="GO:0050660">
    <property type="term" value="F:flavin adenine dinucleotide binding"/>
    <property type="evidence" value="ECO:0007669"/>
    <property type="project" value="InterPro"/>
</dbReference>
<evidence type="ECO:0000259" key="12">
    <source>
        <dbReference type="Pfam" id="PF02852"/>
    </source>
</evidence>
<dbReference type="FunFam" id="3.30.390.30:FF:000003">
    <property type="entry name" value="Glutathione reductase"/>
    <property type="match status" value="1"/>
</dbReference>
<dbReference type="PRINTS" id="PR00411">
    <property type="entry name" value="PNDRDTASEI"/>
</dbReference>
<feature type="binding site" evidence="9">
    <location>
        <position position="318"/>
    </location>
    <ligand>
        <name>FAD</name>
        <dbReference type="ChEBI" id="CHEBI:57692"/>
    </ligand>
</feature>
<keyword evidence="4 9" id="KW-0274">FAD</keyword>
<keyword evidence="5 11" id="KW-0560">Oxidoreductase</keyword>
<feature type="binding site" evidence="9">
    <location>
        <position position="277"/>
    </location>
    <ligand>
        <name>NAD(+)</name>
        <dbReference type="ChEBI" id="CHEBI:57540"/>
    </ligand>
</feature>
<dbReference type="InterPro" id="IPR023753">
    <property type="entry name" value="FAD/NAD-binding_dom"/>
</dbReference>
<dbReference type="Gene3D" id="3.50.50.60">
    <property type="entry name" value="FAD/NAD(P)-binding domain"/>
    <property type="match status" value="2"/>
</dbReference>
<reference evidence="14 15" key="1">
    <citation type="submission" date="2019-07" db="EMBL/GenBank/DDBJ databases">
        <title>Whole genome shotgun sequence of Thiobacillus plumbophilus NBRC 107929.</title>
        <authorList>
            <person name="Hosoyama A."/>
            <person name="Uohara A."/>
            <person name="Ohji S."/>
            <person name="Ichikawa N."/>
        </authorList>
    </citation>
    <scope>NUCLEOTIDE SEQUENCE [LARGE SCALE GENOMIC DNA]</scope>
    <source>
        <strain evidence="14 15">NBRC 107929</strain>
    </source>
</reference>
<dbReference type="Pfam" id="PF07992">
    <property type="entry name" value="Pyr_redox_2"/>
    <property type="match status" value="1"/>
</dbReference>
<proteinExistence type="inferred from homology"/>
<evidence type="ECO:0000256" key="5">
    <source>
        <dbReference type="ARBA" id="ARBA00023002"/>
    </source>
</evidence>
<dbReference type="Pfam" id="PF02852">
    <property type="entry name" value="Pyr_redox_dim"/>
    <property type="match status" value="1"/>
</dbReference>
<dbReference type="GO" id="GO:0005829">
    <property type="term" value="C:cytosol"/>
    <property type="evidence" value="ECO:0007669"/>
    <property type="project" value="TreeGrafter"/>
</dbReference>
<dbReference type="Proteomes" id="UP000321337">
    <property type="component" value="Unassembled WGS sequence"/>
</dbReference>
<evidence type="ECO:0000256" key="10">
    <source>
        <dbReference type="PIRSR" id="PIRSR000350-4"/>
    </source>
</evidence>
<evidence type="ECO:0000256" key="3">
    <source>
        <dbReference type="ARBA" id="ARBA00022630"/>
    </source>
</evidence>
<keyword evidence="9" id="KW-0520">NAD</keyword>
<keyword evidence="3 11" id="KW-0285">Flavoprotein</keyword>
<organism evidence="14 15">
    <name type="scientific">Sulfuriferula plumbiphila</name>
    <dbReference type="NCBI Taxonomy" id="171865"/>
    <lineage>
        <taxon>Bacteria</taxon>
        <taxon>Pseudomonadati</taxon>
        <taxon>Pseudomonadota</taxon>
        <taxon>Betaproteobacteria</taxon>
        <taxon>Nitrosomonadales</taxon>
        <taxon>Sulfuricellaceae</taxon>
        <taxon>Sulfuriferula</taxon>
    </lineage>
</organism>
<keyword evidence="9" id="KW-0547">Nucleotide-binding</keyword>
<gene>
    <name evidence="14" type="primary">gor</name>
    <name evidence="14" type="ORF">TPL01_20440</name>
</gene>
<dbReference type="InterPro" id="IPR012999">
    <property type="entry name" value="Pyr_OxRdtase_I_AS"/>
</dbReference>
<keyword evidence="15" id="KW-1185">Reference proteome</keyword>
<dbReference type="SUPFAM" id="SSF51905">
    <property type="entry name" value="FAD/NAD(P)-binding domain"/>
    <property type="match status" value="1"/>
</dbReference>